<dbReference type="AlphaFoldDB" id="A0A6I4TIS5"/>
<keyword evidence="2" id="KW-0812">Transmembrane</keyword>
<reference evidence="3 4" key="1">
    <citation type="submission" date="2019-12" db="EMBL/GenBank/DDBJ databases">
        <title>Genomic-based taxomic classification of the family Erythrobacteraceae.</title>
        <authorList>
            <person name="Xu L."/>
        </authorList>
    </citation>
    <scope>NUCLEOTIDE SEQUENCE [LARGE SCALE GENOMIC DNA]</scope>
    <source>
        <strain evidence="3 4">100921-2</strain>
    </source>
</reference>
<dbReference type="Proteomes" id="UP000439522">
    <property type="component" value="Unassembled WGS sequence"/>
</dbReference>
<evidence type="ECO:0000256" key="1">
    <source>
        <dbReference type="SAM" id="MobiDB-lite"/>
    </source>
</evidence>
<evidence type="ECO:0000256" key="2">
    <source>
        <dbReference type="SAM" id="Phobius"/>
    </source>
</evidence>
<organism evidence="3 4">
    <name type="scientific">Tsuneonella aeria</name>
    <dbReference type="NCBI Taxonomy" id="1837929"/>
    <lineage>
        <taxon>Bacteria</taxon>
        <taxon>Pseudomonadati</taxon>
        <taxon>Pseudomonadota</taxon>
        <taxon>Alphaproteobacteria</taxon>
        <taxon>Sphingomonadales</taxon>
        <taxon>Erythrobacteraceae</taxon>
        <taxon>Tsuneonella</taxon>
    </lineage>
</organism>
<keyword evidence="2" id="KW-0472">Membrane</keyword>
<dbReference type="CDD" id="cd16430">
    <property type="entry name" value="TraB"/>
    <property type="match status" value="1"/>
</dbReference>
<dbReference type="Gene3D" id="1.20.58.130">
    <property type="match status" value="1"/>
</dbReference>
<comment type="caution">
    <text evidence="3">The sequence shown here is derived from an EMBL/GenBank/DDBJ whole genome shotgun (WGS) entry which is preliminary data.</text>
</comment>
<keyword evidence="4" id="KW-1185">Reference proteome</keyword>
<evidence type="ECO:0000313" key="3">
    <source>
        <dbReference type="EMBL" id="MXO75955.1"/>
    </source>
</evidence>
<proteinExistence type="predicted"/>
<feature type="compositionally biased region" description="Basic and acidic residues" evidence="1">
    <location>
        <begin position="9"/>
        <end position="22"/>
    </location>
</feature>
<dbReference type="InterPro" id="IPR005498">
    <property type="entry name" value="T4SS_VirB10/TraB/TrbI"/>
</dbReference>
<dbReference type="EMBL" id="WTZA01000002">
    <property type="protein sequence ID" value="MXO75955.1"/>
    <property type="molecule type" value="Genomic_DNA"/>
</dbReference>
<name>A0A6I4TIS5_9SPHN</name>
<gene>
    <name evidence="3" type="ORF">GRI40_12085</name>
</gene>
<dbReference type="Pfam" id="PF03743">
    <property type="entry name" value="TrbI"/>
    <property type="match status" value="1"/>
</dbReference>
<accession>A0A6I4TIS5</accession>
<protein>
    <submittedName>
        <fullName evidence="3">Conjugal transfer protein TraB</fullName>
    </submittedName>
</protein>
<feature type="region of interest" description="Disordered" evidence="1">
    <location>
        <begin position="151"/>
        <end position="215"/>
    </location>
</feature>
<sequence>MMANASEAAPERAPHDNGHAEGRRTLNTQIARRQKLLLAGLGALVLIGGSWIVFGGEDDDGAATEGATTIDTGGLVNRNLSQREFVATYGNRLDAQGRAIKDLQETQVPRPAIEQELEALRSENAQMRSDGQAAIDAISAENAALRGELQQVRQAEPPAPAAPPPTYGPGATPPQPQRGPQQDDALAPGPQAGGLSTLSFGEAGEAKSRPAAERTPALMLEASRDYLPPNSYAPARVIVGVDASTGVASQTDPLPVVLRITGPARSVVSGKRLLTTDLTGCLVNGAARGDLSAEKVYVKLARMTCAQPGGRYAVSEVKGFIAFAGKSGVRGRVVSREGSLVGQALLAGIVGGFGRGFSANANGIFTGQVGANGQREALSPTDILAGGFGQGAGDAADTVSRYLIERAEQYQPVVEMPTGIEVEIVFLDGVHVRSTK</sequence>
<dbReference type="OrthoDB" id="15544at2"/>
<feature type="transmembrane region" description="Helical" evidence="2">
    <location>
        <begin position="36"/>
        <end position="54"/>
    </location>
</feature>
<feature type="compositionally biased region" description="Pro residues" evidence="1">
    <location>
        <begin position="157"/>
        <end position="177"/>
    </location>
</feature>
<keyword evidence="2" id="KW-1133">Transmembrane helix</keyword>
<feature type="region of interest" description="Disordered" evidence="1">
    <location>
        <begin position="1"/>
        <end position="22"/>
    </location>
</feature>
<evidence type="ECO:0000313" key="4">
    <source>
        <dbReference type="Proteomes" id="UP000439522"/>
    </source>
</evidence>